<dbReference type="GO" id="GO:0006261">
    <property type="term" value="P:DNA-templated DNA replication"/>
    <property type="evidence" value="ECO:0007669"/>
    <property type="project" value="TreeGrafter"/>
</dbReference>
<dbReference type="GeneID" id="36520616"/>
<name>A0A2I2F646_ASPCN</name>
<dbReference type="Proteomes" id="UP000234585">
    <property type="component" value="Unassembled WGS sequence"/>
</dbReference>
<evidence type="ECO:0000256" key="1">
    <source>
        <dbReference type="SAM" id="MobiDB-lite"/>
    </source>
</evidence>
<proteinExistence type="predicted"/>
<dbReference type="PANTHER" id="PTHR14303">
    <property type="entry name" value="DNA POLYMERASE DELTA SUBUNIT 4"/>
    <property type="match status" value="1"/>
</dbReference>
<sequence length="191" mass="21400">MPTTRRRGGNTQARLSFGSQSRVSKPSTAPPTTSQKAKNLEPIGSTISRTPSLENVSGSEPAPDTPIEPSRPPVAELALRQQAQAELQQPLSEKDQLALKITPKQIEQYWKAEEKKRRGPRVHHEDLSLQEHILRHFDLSSQFGPCIGITRLKRWRRADSLNLNPPIEVLAVLLDEEKGVSQRAYVDELMS</sequence>
<feature type="compositionally biased region" description="Pro residues" evidence="1">
    <location>
        <begin position="63"/>
        <end position="72"/>
    </location>
</feature>
<keyword evidence="3" id="KW-1185">Reference proteome</keyword>
<dbReference type="GO" id="GO:0003887">
    <property type="term" value="F:DNA-directed DNA polymerase activity"/>
    <property type="evidence" value="ECO:0007669"/>
    <property type="project" value="TreeGrafter"/>
</dbReference>
<evidence type="ECO:0000313" key="3">
    <source>
        <dbReference type="Proteomes" id="UP000234585"/>
    </source>
</evidence>
<dbReference type="EMBL" id="KZ559155">
    <property type="protein sequence ID" value="PLB36056.1"/>
    <property type="molecule type" value="Genomic_DNA"/>
</dbReference>
<dbReference type="InterPro" id="IPR007218">
    <property type="entry name" value="DNA_pol_delta_4"/>
</dbReference>
<accession>A0A2I2F646</accession>
<reference evidence="2 3" key="1">
    <citation type="submission" date="2017-12" db="EMBL/GenBank/DDBJ databases">
        <authorList>
            <consortium name="DOE Joint Genome Institute"/>
            <person name="Haridas S."/>
            <person name="Kjaerbolling I."/>
            <person name="Vesth T.C."/>
            <person name="Frisvad J.C."/>
            <person name="Nybo J.L."/>
            <person name="Theobald S."/>
            <person name="Kuo A."/>
            <person name="Bowyer P."/>
            <person name="Matsuda Y."/>
            <person name="Mondo S."/>
            <person name="Lyhne E.K."/>
            <person name="Kogle M.E."/>
            <person name="Clum A."/>
            <person name="Lipzen A."/>
            <person name="Salamov A."/>
            <person name="Ngan C.Y."/>
            <person name="Daum C."/>
            <person name="Chiniquy J."/>
            <person name="Barry K."/>
            <person name="LaButti K."/>
            <person name="Simmons B.A."/>
            <person name="Magnuson J.K."/>
            <person name="Mortensen U.H."/>
            <person name="Larsen T.O."/>
            <person name="Grigoriev I.V."/>
            <person name="Baker S.E."/>
            <person name="Andersen M.R."/>
            <person name="Nordberg H.P."/>
            <person name="Cantor M.N."/>
            <person name="Hua S.X."/>
        </authorList>
    </citation>
    <scope>NUCLEOTIDE SEQUENCE [LARGE SCALE GENOMIC DNA]</scope>
    <source>
        <strain evidence="2 3">CBS 102.13</strain>
    </source>
</reference>
<evidence type="ECO:0000313" key="2">
    <source>
        <dbReference type="EMBL" id="PLB36056.1"/>
    </source>
</evidence>
<dbReference type="GO" id="GO:0043625">
    <property type="term" value="C:delta DNA polymerase complex"/>
    <property type="evidence" value="ECO:0007669"/>
    <property type="project" value="TreeGrafter"/>
</dbReference>
<dbReference type="OrthoDB" id="337486at2759"/>
<gene>
    <name evidence="2" type="ORF">BDW47DRAFT_109391</name>
</gene>
<protein>
    <submittedName>
        <fullName evidence="2">DNA polymerase delta, subunit 4-domain-containing protein</fullName>
    </submittedName>
</protein>
<dbReference type="Pfam" id="PF04081">
    <property type="entry name" value="DNA_pol_delta_4"/>
    <property type="match status" value="1"/>
</dbReference>
<dbReference type="AlphaFoldDB" id="A0A2I2F646"/>
<dbReference type="RefSeq" id="XP_024670068.1">
    <property type="nucleotide sequence ID" value="XM_024813456.1"/>
</dbReference>
<dbReference type="PANTHER" id="PTHR14303:SF0">
    <property type="entry name" value="DNA POLYMERASE DELTA SUBUNIT 4"/>
    <property type="match status" value="1"/>
</dbReference>
<dbReference type="GO" id="GO:0000731">
    <property type="term" value="P:DNA synthesis involved in DNA repair"/>
    <property type="evidence" value="ECO:0007669"/>
    <property type="project" value="InterPro"/>
</dbReference>
<dbReference type="STRING" id="41067.A0A2I2F646"/>
<feature type="compositionally biased region" description="Polar residues" evidence="1">
    <location>
        <begin position="45"/>
        <end position="58"/>
    </location>
</feature>
<feature type="compositionally biased region" description="Polar residues" evidence="1">
    <location>
        <begin position="9"/>
        <end position="37"/>
    </location>
</feature>
<feature type="region of interest" description="Disordered" evidence="1">
    <location>
        <begin position="1"/>
        <end position="73"/>
    </location>
</feature>
<organism evidence="2 3">
    <name type="scientific">Aspergillus candidus</name>
    <dbReference type="NCBI Taxonomy" id="41067"/>
    <lineage>
        <taxon>Eukaryota</taxon>
        <taxon>Fungi</taxon>
        <taxon>Dikarya</taxon>
        <taxon>Ascomycota</taxon>
        <taxon>Pezizomycotina</taxon>
        <taxon>Eurotiomycetes</taxon>
        <taxon>Eurotiomycetidae</taxon>
        <taxon>Eurotiales</taxon>
        <taxon>Aspergillaceae</taxon>
        <taxon>Aspergillus</taxon>
        <taxon>Aspergillus subgen. Circumdati</taxon>
    </lineage>
</organism>